<dbReference type="VEuPathDB" id="AmoebaDB:ACA1_252480"/>
<evidence type="ECO:0000256" key="6">
    <source>
        <dbReference type="PROSITE-ProRule" id="PRU01087"/>
    </source>
</evidence>
<feature type="domain" description="EXPERA" evidence="9">
    <location>
        <begin position="44"/>
        <end position="189"/>
    </location>
</feature>
<keyword evidence="4 6" id="KW-1133">Transmembrane helix</keyword>
<keyword evidence="3 6" id="KW-0812">Transmembrane</keyword>
<evidence type="ECO:0000313" key="11">
    <source>
        <dbReference type="Proteomes" id="UP000011083"/>
    </source>
</evidence>
<feature type="transmembrane region" description="Helical" evidence="8">
    <location>
        <begin position="137"/>
        <end position="156"/>
    </location>
</feature>
<dbReference type="GeneID" id="14923235"/>
<dbReference type="AlphaFoldDB" id="L8HC31"/>
<dbReference type="EMBL" id="KB007885">
    <property type="protein sequence ID" value="ELR22303.1"/>
    <property type="molecule type" value="Genomic_DNA"/>
</dbReference>
<dbReference type="PANTHER" id="PTHR14207">
    <property type="entry name" value="STEROL ISOMERASE"/>
    <property type="match status" value="1"/>
</dbReference>
<evidence type="ECO:0000256" key="3">
    <source>
        <dbReference type="ARBA" id="ARBA00022692"/>
    </source>
</evidence>
<keyword evidence="11" id="KW-1185">Reference proteome</keyword>
<dbReference type="GO" id="GO:0016125">
    <property type="term" value="P:sterol metabolic process"/>
    <property type="evidence" value="ECO:0007669"/>
    <property type="project" value="InterPro"/>
</dbReference>
<protein>
    <submittedName>
        <fullName evidence="10">Emopamil binding protein</fullName>
    </submittedName>
</protein>
<dbReference type="KEGG" id="acan:ACA1_252480"/>
<evidence type="ECO:0000256" key="7">
    <source>
        <dbReference type="SAM" id="MobiDB-lite"/>
    </source>
</evidence>
<feature type="transmembrane region" description="Helical" evidence="8">
    <location>
        <begin position="103"/>
        <end position="125"/>
    </location>
</feature>
<feature type="transmembrane region" description="Helical" evidence="8">
    <location>
        <begin position="50"/>
        <end position="71"/>
    </location>
</feature>
<evidence type="ECO:0000256" key="8">
    <source>
        <dbReference type="SAM" id="Phobius"/>
    </source>
</evidence>
<dbReference type="GO" id="GO:0005783">
    <property type="term" value="C:endoplasmic reticulum"/>
    <property type="evidence" value="ECO:0007669"/>
    <property type="project" value="TreeGrafter"/>
</dbReference>
<evidence type="ECO:0000256" key="4">
    <source>
        <dbReference type="ARBA" id="ARBA00022989"/>
    </source>
</evidence>
<comment type="subcellular location">
    <subcellularLocation>
        <location evidence="1">Membrane</location>
        <topology evidence="1">Multi-pass membrane protein</topology>
    </subcellularLocation>
</comment>
<evidence type="ECO:0000313" key="10">
    <source>
        <dbReference type="EMBL" id="ELR22303.1"/>
    </source>
</evidence>
<dbReference type="GO" id="GO:0016020">
    <property type="term" value="C:membrane"/>
    <property type="evidence" value="ECO:0007669"/>
    <property type="project" value="UniProtKB-SubCell"/>
</dbReference>
<dbReference type="GO" id="GO:0047750">
    <property type="term" value="F:cholestenol delta-isomerase activity"/>
    <property type="evidence" value="ECO:0007669"/>
    <property type="project" value="InterPro"/>
</dbReference>
<sequence length="239" mass="26442">MNDTLAQAVIEDGDVMLKSIAVWKGCLIGALALSVPFFRGLSFADNLALLWYVYDMLVHVIMEGSFLYVSLTGTAETSDFPLAFLWREYGKADRRWAISDPTIVSLELLTVVLCSILCILLAIAIVNRKPWRHFVQVFLCVMELYGGWMTFCPEWLTGNPNLDGSNPVYLWVYLWFANGIWVVIPAILLWQSFVAMNQAFSTTGGAAHVKTSGKKKTVSGAKDVGTPGKTTPKAKAKAH</sequence>
<reference evidence="10 11" key="1">
    <citation type="journal article" date="2013" name="Genome Biol.">
        <title>Genome of Acanthamoeba castellanii highlights extensive lateral gene transfer and early evolution of tyrosine kinase signaling.</title>
        <authorList>
            <person name="Clarke M."/>
            <person name="Lohan A.J."/>
            <person name="Liu B."/>
            <person name="Lagkouvardos I."/>
            <person name="Roy S."/>
            <person name="Zafar N."/>
            <person name="Bertelli C."/>
            <person name="Schilde C."/>
            <person name="Kianianmomeni A."/>
            <person name="Burglin T.R."/>
            <person name="Frech C."/>
            <person name="Turcotte B."/>
            <person name="Kopec K.O."/>
            <person name="Synnott J.M."/>
            <person name="Choo C."/>
            <person name="Paponov I."/>
            <person name="Finkler A."/>
            <person name="Soon Heng Tan C."/>
            <person name="Hutchins A.P."/>
            <person name="Weinmeier T."/>
            <person name="Rattei T."/>
            <person name="Chu J.S."/>
            <person name="Gimenez G."/>
            <person name="Irimia M."/>
            <person name="Rigden D.J."/>
            <person name="Fitzpatrick D.A."/>
            <person name="Lorenzo-Morales J."/>
            <person name="Bateman A."/>
            <person name="Chiu C.H."/>
            <person name="Tang P."/>
            <person name="Hegemann P."/>
            <person name="Fromm H."/>
            <person name="Raoult D."/>
            <person name="Greub G."/>
            <person name="Miranda-Saavedra D."/>
            <person name="Chen N."/>
            <person name="Nash P."/>
            <person name="Ginger M.L."/>
            <person name="Horn M."/>
            <person name="Schaap P."/>
            <person name="Caler L."/>
            <person name="Loftus B."/>
        </authorList>
    </citation>
    <scope>NUCLEOTIDE SEQUENCE [LARGE SCALE GENOMIC DNA]</scope>
    <source>
        <strain evidence="10 11">Neff</strain>
    </source>
</reference>
<evidence type="ECO:0000256" key="5">
    <source>
        <dbReference type="ARBA" id="ARBA00023136"/>
    </source>
</evidence>
<proteinExistence type="inferred from homology"/>
<gene>
    <name evidence="10" type="ORF">ACA1_252480</name>
</gene>
<dbReference type="PANTHER" id="PTHR14207:SF1">
    <property type="entry name" value="EMOPAMIL-BINDING PROTEIN-LIKE"/>
    <property type="match status" value="1"/>
</dbReference>
<evidence type="ECO:0000256" key="1">
    <source>
        <dbReference type="ARBA" id="ARBA00004141"/>
    </source>
</evidence>
<feature type="transmembrane region" description="Helical" evidence="8">
    <location>
        <begin position="20"/>
        <end position="38"/>
    </location>
</feature>
<dbReference type="OrthoDB" id="58557at2759"/>
<comment type="similarity">
    <text evidence="2">Belongs to the EBP family.</text>
</comment>
<name>L8HC31_ACACF</name>
<feature type="region of interest" description="Disordered" evidence="7">
    <location>
        <begin position="211"/>
        <end position="239"/>
    </location>
</feature>
<accession>L8HC31</accession>
<dbReference type="Pfam" id="PF05241">
    <property type="entry name" value="EBP"/>
    <property type="match status" value="1"/>
</dbReference>
<dbReference type="InterPro" id="IPR007905">
    <property type="entry name" value="EBP"/>
</dbReference>
<organism evidence="10 11">
    <name type="scientific">Acanthamoeba castellanii (strain ATCC 30010 / Neff)</name>
    <dbReference type="NCBI Taxonomy" id="1257118"/>
    <lineage>
        <taxon>Eukaryota</taxon>
        <taxon>Amoebozoa</taxon>
        <taxon>Discosea</taxon>
        <taxon>Longamoebia</taxon>
        <taxon>Centramoebida</taxon>
        <taxon>Acanthamoebidae</taxon>
        <taxon>Acanthamoeba</taxon>
    </lineage>
</organism>
<dbReference type="Proteomes" id="UP000011083">
    <property type="component" value="Unassembled WGS sequence"/>
</dbReference>
<dbReference type="OMA" id="VYLWLYL"/>
<dbReference type="PROSITE" id="PS51751">
    <property type="entry name" value="EXPERA"/>
    <property type="match status" value="1"/>
</dbReference>
<evidence type="ECO:0000259" key="9">
    <source>
        <dbReference type="PROSITE" id="PS51751"/>
    </source>
</evidence>
<dbReference type="RefSeq" id="XP_004367559.1">
    <property type="nucleotide sequence ID" value="XM_004367502.1"/>
</dbReference>
<feature type="transmembrane region" description="Helical" evidence="8">
    <location>
        <begin position="168"/>
        <end position="190"/>
    </location>
</feature>
<dbReference type="InterPro" id="IPR033118">
    <property type="entry name" value="EXPERA"/>
</dbReference>
<keyword evidence="5 6" id="KW-0472">Membrane</keyword>
<evidence type="ECO:0000256" key="2">
    <source>
        <dbReference type="ARBA" id="ARBA00008337"/>
    </source>
</evidence>
<dbReference type="STRING" id="1257118.L8HC31"/>